<feature type="compositionally biased region" description="Low complexity" evidence="1">
    <location>
        <begin position="67"/>
        <end position="80"/>
    </location>
</feature>
<proteinExistence type="predicted"/>
<dbReference type="Proteomes" id="UP000242180">
    <property type="component" value="Unassembled WGS sequence"/>
</dbReference>
<evidence type="ECO:0000313" key="2">
    <source>
        <dbReference type="EMBL" id="ORY97933.1"/>
    </source>
</evidence>
<protein>
    <submittedName>
        <fullName evidence="2">Uncharacterized protein</fullName>
    </submittedName>
</protein>
<sequence length="333" mass="36450">MADAAQLRAKLPSSSSSSSFSSRSMNFASPSGFVFAPSWLNDGKRHPKPSSLAFSSFKNKSTRAVNDTHASSTDATATKTLRLADNGSARNPNINHPHHPQRPSPRSSTSSPYPVSQPTKTKLRPTASPLHTASTTFEDEFPTLVDIKAQPDTHPTAWNDSRLIKKKVHSSLSLDGTAPVVNELEMERLKALVPRKKQTMSAFALQSQASPKKPQRVYHSKQAAIVRLPLSKTRSVPTPPMVEDDASWQSEDDDLPPGVSGSITSSSTTTSTFDSMDDRNEFMHWFQQWVGQRTADVVGADARFFGAHGSYSYFGPMGSYTSQLQNDSLFFSD</sequence>
<keyword evidence="3" id="KW-1185">Reference proteome</keyword>
<organism evidence="2 3">
    <name type="scientific">Syncephalastrum racemosum</name>
    <name type="common">Filamentous fungus</name>
    <dbReference type="NCBI Taxonomy" id="13706"/>
    <lineage>
        <taxon>Eukaryota</taxon>
        <taxon>Fungi</taxon>
        <taxon>Fungi incertae sedis</taxon>
        <taxon>Mucoromycota</taxon>
        <taxon>Mucoromycotina</taxon>
        <taxon>Mucoromycetes</taxon>
        <taxon>Mucorales</taxon>
        <taxon>Syncephalastraceae</taxon>
        <taxon>Syncephalastrum</taxon>
    </lineage>
</organism>
<dbReference type="OrthoDB" id="2281608at2759"/>
<dbReference type="InParanoid" id="A0A1X2HG45"/>
<dbReference type="AlphaFoldDB" id="A0A1X2HG45"/>
<feature type="compositionally biased region" description="Acidic residues" evidence="1">
    <location>
        <begin position="242"/>
        <end position="255"/>
    </location>
</feature>
<feature type="compositionally biased region" description="Low complexity" evidence="1">
    <location>
        <begin position="262"/>
        <end position="272"/>
    </location>
</feature>
<feature type="compositionally biased region" description="Low complexity" evidence="1">
    <location>
        <begin position="13"/>
        <end position="31"/>
    </location>
</feature>
<feature type="region of interest" description="Disordered" evidence="1">
    <location>
        <begin position="231"/>
        <end position="274"/>
    </location>
</feature>
<feature type="region of interest" description="Disordered" evidence="1">
    <location>
        <begin position="1"/>
        <end position="137"/>
    </location>
</feature>
<gene>
    <name evidence="2" type="ORF">BCR43DRAFT_524028</name>
</gene>
<evidence type="ECO:0000313" key="3">
    <source>
        <dbReference type="Proteomes" id="UP000242180"/>
    </source>
</evidence>
<dbReference type="EMBL" id="MCGN01000004">
    <property type="protein sequence ID" value="ORY97933.1"/>
    <property type="molecule type" value="Genomic_DNA"/>
</dbReference>
<feature type="compositionally biased region" description="Low complexity" evidence="1">
    <location>
        <begin position="104"/>
        <end position="119"/>
    </location>
</feature>
<accession>A0A1X2HG45</accession>
<evidence type="ECO:0000256" key="1">
    <source>
        <dbReference type="SAM" id="MobiDB-lite"/>
    </source>
</evidence>
<comment type="caution">
    <text evidence="2">The sequence shown here is derived from an EMBL/GenBank/DDBJ whole genome shotgun (WGS) entry which is preliminary data.</text>
</comment>
<reference evidence="2 3" key="1">
    <citation type="submission" date="2016-07" db="EMBL/GenBank/DDBJ databases">
        <title>Pervasive Adenine N6-methylation of Active Genes in Fungi.</title>
        <authorList>
            <consortium name="DOE Joint Genome Institute"/>
            <person name="Mondo S.J."/>
            <person name="Dannebaum R.O."/>
            <person name="Kuo R.C."/>
            <person name="Labutti K."/>
            <person name="Haridas S."/>
            <person name="Kuo A."/>
            <person name="Salamov A."/>
            <person name="Ahrendt S.R."/>
            <person name="Lipzen A."/>
            <person name="Sullivan W."/>
            <person name="Andreopoulos W.B."/>
            <person name="Clum A."/>
            <person name="Lindquist E."/>
            <person name="Daum C."/>
            <person name="Ramamoorthy G.K."/>
            <person name="Gryganskyi A."/>
            <person name="Culley D."/>
            <person name="Magnuson J.K."/>
            <person name="James T.Y."/>
            <person name="O'Malley M.A."/>
            <person name="Stajich J.E."/>
            <person name="Spatafora J.W."/>
            <person name="Visel A."/>
            <person name="Grigoriev I.V."/>
        </authorList>
    </citation>
    <scope>NUCLEOTIDE SEQUENCE [LARGE SCALE GENOMIC DNA]</scope>
    <source>
        <strain evidence="2 3">NRRL 2496</strain>
    </source>
</reference>
<name>A0A1X2HG45_SYNRA</name>
<feature type="compositionally biased region" description="Polar residues" evidence="1">
    <location>
        <begin position="52"/>
        <end position="65"/>
    </location>
</feature>